<dbReference type="EMBL" id="JBHSDH010000013">
    <property type="protein sequence ID" value="MFC4292707.1"/>
    <property type="molecule type" value="Genomic_DNA"/>
</dbReference>
<gene>
    <name evidence="2" type="ORF">ACFOWX_09810</name>
</gene>
<comment type="caution">
    <text evidence="2">The sequence shown here is derived from an EMBL/GenBank/DDBJ whole genome shotgun (WGS) entry which is preliminary data.</text>
</comment>
<keyword evidence="1" id="KW-1133">Transmembrane helix</keyword>
<keyword evidence="1" id="KW-0472">Membrane</keyword>
<feature type="transmembrane region" description="Helical" evidence="1">
    <location>
        <begin position="26"/>
        <end position="49"/>
    </location>
</feature>
<keyword evidence="1" id="KW-0812">Transmembrane</keyword>
<evidence type="ECO:0000313" key="3">
    <source>
        <dbReference type="Proteomes" id="UP001595887"/>
    </source>
</evidence>
<protein>
    <submittedName>
        <fullName evidence="2">Uncharacterized protein</fullName>
    </submittedName>
</protein>
<evidence type="ECO:0000256" key="1">
    <source>
        <dbReference type="SAM" id="Phobius"/>
    </source>
</evidence>
<evidence type="ECO:0000313" key="2">
    <source>
        <dbReference type="EMBL" id="MFC4292707.1"/>
    </source>
</evidence>
<reference evidence="3" key="1">
    <citation type="journal article" date="2019" name="Int. J. Syst. Evol. Microbiol.">
        <title>The Global Catalogue of Microorganisms (GCM) 10K type strain sequencing project: providing services to taxonomists for standard genome sequencing and annotation.</title>
        <authorList>
            <consortium name="The Broad Institute Genomics Platform"/>
            <consortium name="The Broad Institute Genome Sequencing Center for Infectious Disease"/>
            <person name="Wu L."/>
            <person name="Ma J."/>
        </authorList>
    </citation>
    <scope>NUCLEOTIDE SEQUENCE [LARGE SCALE GENOMIC DNA]</scope>
    <source>
        <strain evidence="3">CECT 8531</strain>
    </source>
</reference>
<keyword evidence="3" id="KW-1185">Reference proteome</keyword>
<dbReference type="RefSeq" id="WP_381423615.1">
    <property type="nucleotide sequence ID" value="NZ_JBHSDH010000013.1"/>
</dbReference>
<dbReference type="Proteomes" id="UP001595887">
    <property type="component" value="Unassembled WGS sequence"/>
</dbReference>
<sequence>MIHYDDHDELTEDEASGGTKNHGVRYVLAVSLFLAIGILSASWMGFALYGTPPDPGISVATGY</sequence>
<name>A0ABV8RH86_9SPHN</name>
<accession>A0ABV8RH86</accession>
<organism evidence="2 3">
    <name type="scientific">Sphingorhabdus arenilitoris</name>
    <dbReference type="NCBI Taxonomy" id="1490041"/>
    <lineage>
        <taxon>Bacteria</taxon>
        <taxon>Pseudomonadati</taxon>
        <taxon>Pseudomonadota</taxon>
        <taxon>Alphaproteobacteria</taxon>
        <taxon>Sphingomonadales</taxon>
        <taxon>Sphingomonadaceae</taxon>
        <taxon>Sphingorhabdus</taxon>
    </lineage>
</organism>
<proteinExistence type="predicted"/>